<dbReference type="InterPro" id="IPR052228">
    <property type="entry name" value="Sec_Metab_Biosynth_Oxidored"/>
</dbReference>
<accession>A0AAJ0GK86</accession>
<dbReference type="GO" id="GO:0016491">
    <property type="term" value="F:oxidoreductase activity"/>
    <property type="evidence" value="ECO:0007669"/>
    <property type="project" value="UniProtKB-KW"/>
</dbReference>
<dbReference type="Gene3D" id="3.40.50.720">
    <property type="entry name" value="NAD(P)-binding Rossmann-like Domain"/>
    <property type="match status" value="1"/>
</dbReference>
<comment type="caution">
    <text evidence="2">The sequence shown here is derived from an EMBL/GenBank/DDBJ whole genome shotgun (WGS) entry which is preliminary data.</text>
</comment>
<proteinExistence type="predicted"/>
<keyword evidence="3" id="KW-1185">Reference proteome</keyword>
<evidence type="ECO:0000313" key="3">
    <source>
        <dbReference type="Proteomes" id="UP001271007"/>
    </source>
</evidence>
<name>A0AAJ0GK86_9PEZI</name>
<organism evidence="2 3">
    <name type="scientific">Extremus antarcticus</name>
    <dbReference type="NCBI Taxonomy" id="702011"/>
    <lineage>
        <taxon>Eukaryota</taxon>
        <taxon>Fungi</taxon>
        <taxon>Dikarya</taxon>
        <taxon>Ascomycota</taxon>
        <taxon>Pezizomycotina</taxon>
        <taxon>Dothideomycetes</taxon>
        <taxon>Dothideomycetidae</taxon>
        <taxon>Mycosphaerellales</taxon>
        <taxon>Extremaceae</taxon>
        <taxon>Extremus</taxon>
    </lineage>
</organism>
<dbReference type="AlphaFoldDB" id="A0AAJ0GK86"/>
<gene>
    <name evidence="2" type="ORF">LTR09_000777</name>
</gene>
<dbReference type="PANTHER" id="PTHR47534:SF3">
    <property type="entry name" value="ALCOHOL DEHYDROGENASE-LIKE C-TERMINAL DOMAIN-CONTAINING PROTEIN"/>
    <property type="match status" value="1"/>
</dbReference>
<dbReference type="Proteomes" id="UP001271007">
    <property type="component" value="Unassembled WGS sequence"/>
</dbReference>
<dbReference type="SUPFAM" id="SSF51735">
    <property type="entry name" value="NAD(P)-binding Rossmann-fold domains"/>
    <property type="match status" value="1"/>
</dbReference>
<dbReference type="PANTHER" id="PTHR47534">
    <property type="entry name" value="YALI0E05731P"/>
    <property type="match status" value="1"/>
</dbReference>
<protein>
    <submittedName>
        <fullName evidence="2">Uncharacterized protein</fullName>
    </submittedName>
</protein>
<evidence type="ECO:0000313" key="2">
    <source>
        <dbReference type="EMBL" id="KAK3059211.1"/>
    </source>
</evidence>
<dbReference type="InterPro" id="IPR036291">
    <property type="entry name" value="NAD(P)-bd_dom_sf"/>
</dbReference>
<reference evidence="2" key="1">
    <citation type="submission" date="2023-04" db="EMBL/GenBank/DDBJ databases">
        <title>Black Yeasts Isolated from many extreme environments.</title>
        <authorList>
            <person name="Coleine C."/>
            <person name="Stajich J.E."/>
            <person name="Selbmann L."/>
        </authorList>
    </citation>
    <scope>NUCLEOTIDE SEQUENCE</scope>
    <source>
        <strain evidence="2">CCFEE 5312</strain>
    </source>
</reference>
<keyword evidence="1" id="KW-0560">Oxidoreductase</keyword>
<sequence length="353" mass="38754">MVQLDTARAANVKLVSGQSVTAVFVGATTGIGEYTLRGLADTAKVNGGSGLRIYLVGRNQVAADSILGDCRKLCPEGVFVFVKAGNLALVQDVDKACREVQRLENKRGGEGAGTAKVDMLVMTQGVLQFGSRQETTEGLDTSMSLLYYSRMRFLTQLLPLLRASTLATGARCISVYAGGFEVKKQFYPDDFSLRKPEHFSFAQVRSQVTYMKTLFFENLARENKGKLACVHIYPGLVITPSFYSKSHPWWFKMAWACVAPVAKFFATSAEDIGQRVLFLATDKYAARAGTADTVPKDLAMSSDRVRGGGAYSVKVDGETNDVSAAYADFDRKEMVERVWDHTMEVFRDAESVK</sequence>
<dbReference type="EMBL" id="JAWDJX010000001">
    <property type="protein sequence ID" value="KAK3059211.1"/>
    <property type="molecule type" value="Genomic_DNA"/>
</dbReference>
<evidence type="ECO:0000256" key="1">
    <source>
        <dbReference type="ARBA" id="ARBA00023002"/>
    </source>
</evidence>